<evidence type="ECO:0000313" key="3">
    <source>
        <dbReference type="Proteomes" id="UP000239735"/>
    </source>
</evidence>
<organism evidence="2 3">
    <name type="scientific">Candidatus Sulfuritelmatomonas gaucii</name>
    <dbReference type="NCBI Taxonomy" id="2043161"/>
    <lineage>
        <taxon>Bacteria</taxon>
        <taxon>Pseudomonadati</taxon>
        <taxon>Acidobacteriota</taxon>
        <taxon>Terriglobia</taxon>
        <taxon>Terriglobales</taxon>
        <taxon>Acidobacteriaceae</taxon>
        <taxon>Candidatus Sulfuritelmatomonas</taxon>
    </lineage>
</organism>
<keyword evidence="1" id="KW-0732">Signal</keyword>
<accession>A0A2N9M678</accession>
<name>A0A2N9M678_9BACT</name>
<dbReference type="AlphaFoldDB" id="A0A2N9M678"/>
<evidence type="ECO:0000256" key="1">
    <source>
        <dbReference type="SAM" id="SignalP"/>
    </source>
</evidence>
<protein>
    <submittedName>
        <fullName evidence="2">Uncharacterized protein</fullName>
    </submittedName>
</protein>
<proteinExistence type="predicted"/>
<evidence type="ECO:0000313" key="2">
    <source>
        <dbReference type="EMBL" id="SPE30984.1"/>
    </source>
</evidence>
<dbReference type="EMBL" id="OKRB01000144">
    <property type="protein sequence ID" value="SPE30984.1"/>
    <property type="molecule type" value="Genomic_DNA"/>
</dbReference>
<sequence length="205" mass="22054">MRPKILLCLFALLAFSAANHARAQRRGGAGPGFARGGYGFNHGSNGFNRTRAFSSRGFGRAYLPYGFGYADLPYDSGDAYGYAPQPAVFVQQPPMFFQPPEQPGPPVVRPPGHAVITNYTWPAASAAFSSTASSKTSGSAPQDFAIVLKNGSTLSAVMIFASDDGLHYVDTDDRLLRISMSQVDRPATLKLNRDRNLNLHLPAAQ</sequence>
<reference evidence="3" key="1">
    <citation type="submission" date="2018-02" db="EMBL/GenBank/DDBJ databases">
        <authorList>
            <person name="Hausmann B."/>
        </authorList>
    </citation>
    <scope>NUCLEOTIDE SEQUENCE [LARGE SCALE GENOMIC DNA]</scope>
    <source>
        <strain evidence="3">Peat soil MAG SbA5</strain>
    </source>
</reference>
<feature type="chain" id="PRO_5014770411" evidence="1">
    <location>
        <begin position="24"/>
        <end position="205"/>
    </location>
</feature>
<gene>
    <name evidence="2" type="ORF">SBA5_820003</name>
</gene>
<dbReference type="Proteomes" id="UP000239735">
    <property type="component" value="Unassembled WGS sequence"/>
</dbReference>
<feature type="signal peptide" evidence="1">
    <location>
        <begin position="1"/>
        <end position="23"/>
    </location>
</feature>